<keyword evidence="4" id="KW-0732">Signal</keyword>
<dbReference type="GO" id="GO:0035591">
    <property type="term" value="F:signaling adaptor activity"/>
    <property type="evidence" value="ECO:0007669"/>
    <property type="project" value="TreeGrafter"/>
</dbReference>
<dbReference type="PANTHER" id="PTHR47566:SF1">
    <property type="entry name" value="PROTEIN NUD1"/>
    <property type="match status" value="1"/>
</dbReference>
<dbReference type="OrthoDB" id="1253111at2"/>
<dbReference type="EMBL" id="FOIU01000001">
    <property type="protein sequence ID" value="SEV96961.1"/>
    <property type="molecule type" value="Genomic_DNA"/>
</dbReference>
<dbReference type="PANTHER" id="PTHR47566">
    <property type="match status" value="1"/>
</dbReference>
<keyword evidence="1" id="KW-0433">Leucine-rich repeat</keyword>
<dbReference type="Proteomes" id="UP000199469">
    <property type="component" value="Unassembled WGS sequence"/>
</dbReference>
<evidence type="ECO:0000313" key="5">
    <source>
        <dbReference type="EMBL" id="SEV96961.1"/>
    </source>
</evidence>
<evidence type="ECO:0000256" key="4">
    <source>
        <dbReference type="SAM" id="SignalP"/>
    </source>
</evidence>
<dbReference type="PROSITE" id="PS51257">
    <property type="entry name" value="PROKAR_LIPOPROTEIN"/>
    <property type="match status" value="1"/>
</dbReference>
<name>A0A1I0N723_9FLAO</name>
<gene>
    <name evidence="5" type="ORF">SAMN05421841_0418</name>
</gene>
<dbReference type="InterPro" id="IPR001611">
    <property type="entry name" value="Leu-rich_rpt"/>
</dbReference>
<evidence type="ECO:0000313" key="6">
    <source>
        <dbReference type="Proteomes" id="UP000199469"/>
    </source>
</evidence>
<dbReference type="InterPro" id="IPR032675">
    <property type="entry name" value="LRR_dom_sf"/>
</dbReference>
<feature type="signal peptide" evidence="4">
    <location>
        <begin position="1"/>
        <end position="19"/>
    </location>
</feature>
<dbReference type="AlphaFoldDB" id="A0A1I0N723"/>
<feature type="compositionally biased region" description="Polar residues" evidence="3">
    <location>
        <begin position="207"/>
        <end position="224"/>
    </location>
</feature>
<evidence type="ECO:0000256" key="2">
    <source>
        <dbReference type="ARBA" id="ARBA00022737"/>
    </source>
</evidence>
<proteinExistence type="predicted"/>
<feature type="region of interest" description="Disordered" evidence="3">
    <location>
        <begin position="182"/>
        <end position="224"/>
    </location>
</feature>
<keyword evidence="2" id="KW-0677">Repeat</keyword>
<keyword evidence="6" id="KW-1185">Reference proteome</keyword>
<dbReference type="SUPFAM" id="SSF52058">
    <property type="entry name" value="L domain-like"/>
    <property type="match status" value="1"/>
</dbReference>
<protein>
    <recommendedName>
        <fullName evidence="7">Leucine rich repeat-containing protein</fullName>
    </recommendedName>
</protein>
<dbReference type="PROSITE" id="PS51450">
    <property type="entry name" value="LRR"/>
    <property type="match status" value="1"/>
</dbReference>
<evidence type="ECO:0000256" key="1">
    <source>
        <dbReference type="ARBA" id="ARBA00022614"/>
    </source>
</evidence>
<feature type="compositionally biased region" description="Low complexity" evidence="3">
    <location>
        <begin position="182"/>
        <end position="191"/>
    </location>
</feature>
<accession>A0A1I0N723</accession>
<organism evidence="5 6">
    <name type="scientific">Chryseobacterium wanjuense</name>
    <dbReference type="NCBI Taxonomy" id="356305"/>
    <lineage>
        <taxon>Bacteria</taxon>
        <taxon>Pseudomonadati</taxon>
        <taxon>Bacteroidota</taxon>
        <taxon>Flavobacteriia</taxon>
        <taxon>Flavobacteriales</taxon>
        <taxon>Weeksellaceae</taxon>
        <taxon>Chryseobacterium group</taxon>
        <taxon>Chryseobacterium</taxon>
    </lineage>
</organism>
<feature type="chain" id="PRO_5011435087" description="Leucine rich repeat-containing protein" evidence="4">
    <location>
        <begin position="20"/>
        <end position="224"/>
    </location>
</feature>
<reference evidence="6" key="1">
    <citation type="submission" date="2016-10" db="EMBL/GenBank/DDBJ databases">
        <authorList>
            <person name="Varghese N."/>
            <person name="Submissions S."/>
        </authorList>
    </citation>
    <scope>NUCLEOTIDE SEQUENCE [LARGE SCALE GENOMIC DNA]</scope>
    <source>
        <strain evidence="6">DSM 17724</strain>
    </source>
</reference>
<evidence type="ECO:0000256" key="3">
    <source>
        <dbReference type="SAM" id="MobiDB-lite"/>
    </source>
</evidence>
<dbReference type="RefSeq" id="WP_089790412.1">
    <property type="nucleotide sequence ID" value="NZ_FOIU01000001.1"/>
</dbReference>
<dbReference type="InterPro" id="IPR052574">
    <property type="entry name" value="CDIRP"/>
</dbReference>
<dbReference type="Gene3D" id="3.80.10.10">
    <property type="entry name" value="Ribonuclease Inhibitor"/>
    <property type="match status" value="1"/>
</dbReference>
<dbReference type="STRING" id="356305.SAMN05421841_0418"/>
<evidence type="ECO:0008006" key="7">
    <source>
        <dbReference type="Google" id="ProtNLM"/>
    </source>
</evidence>
<sequence>MKKKIFTFLGFLLAVSCFNAQKLTFSDKTFEKTVLANYDLNKDGAIDQSEADKVTNLFVSNKIQLRSAEDINLFKNVQTIVLDGAIIISLDIKDLNNLTLFSCEACNLLTFKAENLKSLTSLYLNGNKLTQISLKNTPEINELLLSSNSLTSIDVKPLKKLITLNLENNQIKQLDVSENPNLENLITNNNPLKEEDIKRGKAAKTTPAPSNSSLPQRPSNAPKN</sequence>